<dbReference type="Gene3D" id="1.20.120.1810">
    <property type="match status" value="1"/>
</dbReference>
<dbReference type="GO" id="GO:0016987">
    <property type="term" value="F:sigma factor activity"/>
    <property type="evidence" value="ECO:0007669"/>
    <property type="project" value="UniProtKB-KW"/>
</dbReference>
<reference evidence="6 7" key="1">
    <citation type="submission" date="2016-11" db="EMBL/GenBank/DDBJ databases">
        <authorList>
            <person name="Jaros S."/>
            <person name="Januszkiewicz K."/>
            <person name="Wedrychowicz H."/>
        </authorList>
    </citation>
    <scope>NUCLEOTIDE SEQUENCE [LARGE SCALE GENOMIC DNA]</scope>
    <source>
        <strain evidence="6 7">ATCC 23634</strain>
    </source>
</reference>
<proteinExistence type="predicted"/>
<dbReference type="Pfam" id="PF04545">
    <property type="entry name" value="Sigma70_r4"/>
    <property type="match status" value="1"/>
</dbReference>
<dbReference type="PRINTS" id="PR00046">
    <property type="entry name" value="SIGMA70FCT"/>
</dbReference>
<dbReference type="NCBIfam" id="TIGR02937">
    <property type="entry name" value="sigma70-ECF"/>
    <property type="match status" value="1"/>
</dbReference>
<dbReference type="Gene3D" id="1.10.10.10">
    <property type="entry name" value="Winged helix-like DNA-binding domain superfamily/Winged helix DNA-binding domain"/>
    <property type="match status" value="2"/>
</dbReference>
<keyword evidence="3" id="KW-0238">DNA-binding</keyword>
<evidence type="ECO:0000256" key="3">
    <source>
        <dbReference type="ARBA" id="ARBA00023125"/>
    </source>
</evidence>
<dbReference type="InterPro" id="IPR007630">
    <property type="entry name" value="RNA_pol_sigma70_r4"/>
</dbReference>
<dbReference type="STRING" id="665118.SAMN02983003_0145"/>
<dbReference type="InterPro" id="IPR050239">
    <property type="entry name" value="Sigma-70_RNA_pol_init_factors"/>
</dbReference>
<dbReference type="GO" id="GO:0003677">
    <property type="term" value="F:DNA binding"/>
    <property type="evidence" value="ECO:0007669"/>
    <property type="project" value="UniProtKB-KW"/>
</dbReference>
<evidence type="ECO:0000256" key="2">
    <source>
        <dbReference type="ARBA" id="ARBA00023082"/>
    </source>
</evidence>
<dbReference type="PANTHER" id="PTHR30603">
    <property type="entry name" value="RNA POLYMERASE SIGMA FACTOR RPO"/>
    <property type="match status" value="1"/>
</dbReference>
<dbReference type="InterPro" id="IPR013324">
    <property type="entry name" value="RNA_pol_sigma_r3/r4-like"/>
</dbReference>
<dbReference type="AlphaFoldDB" id="A0A1K2HSD0"/>
<accession>A0A1K2HSD0</accession>
<dbReference type="InterPro" id="IPR036388">
    <property type="entry name" value="WH-like_DNA-bd_sf"/>
</dbReference>
<dbReference type="InterPro" id="IPR013325">
    <property type="entry name" value="RNA_pol_sigma_r2"/>
</dbReference>
<organism evidence="6 7">
    <name type="scientific">Devosia enhydra</name>
    <dbReference type="NCBI Taxonomy" id="665118"/>
    <lineage>
        <taxon>Bacteria</taxon>
        <taxon>Pseudomonadati</taxon>
        <taxon>Pseudomonadota</taxon>
        <taxon>Alphaproteobacteria</taxon>
        <taxon>Hyphomicrobiales</taxon>
        <taxon>Devosiaceae</taxon>
        <taxon>Devosia</taxon>
    </lineage>
</organism>
<dbReference type="Proteomes" id="UP000183447">
    <property type="component" value="Unassembled WGS sequence"/>
</dbReference>
<evidence type="ECO:0000256" key="1">
    <source>
        <dbReference type="ARBA" id="ARBA00023015"/>
    </source>
</evidence>
<dbReference type="SUPFAM" id="SSF88946">
    <property type="entry name" value="Sigma2 domain of RNA polymerase sigma factors"/>
    <property type="match status" value="1"/>
</dbReference>
<feature type="domain" description="RNA polymerase sigma-70" evidence="5">
    <location>
        <begin position="483"/>
        <end position="509"/>
    </location>
</feature>
<keyword evidence="7" id="KW-1185">Reference proteome</keyword>
<sequence>MVSGEVDWNIDLAPAIVDGDGMKVVAAKPGSDAPADDEFLVTQMRGKKSKKTATLPVGTRMSVDATYVRQVARDFLECHRVQEADVEALVTACSGNADADDSWRNATCILEAAGLELVAENDPALWDAPTVVDADELEEALASALTRNSQLPGRGRFRMDRADQEALLTPMLRAKDGLHLALVTSREAVRIILQFAEMVMAGQLKSEYFTLLAVYPSRENDPGVMLLREVSETLRSISAAHLEIEGKRRRLAIQGVEKLDLSSVFFQALGRHLSGQPGQEEIARNIHQLLGDLETITAKLIDAHLPYARRFASRYAEEGEDLEDVFQVAFTGLQKATRRFDPERETPFSLYATAWMRQTISRWRSDERSMIRIPVHRHSDLSALDDAMDRLSKLLGRTPTSAELAADREWSESQVEKLLSVPRVQVEWEEIGHDWGSVPPPQEAYIDQVQTADVIAEALSELDPRQADILRKRFGFDSGVEMTLEEVGQIYGVTRERIRQIEAKALRFLSNAARVRRLRALVGM</sequence>
<protein>
    <submittedName>
        <fullName evidence="6">RNA polymerase primary sigma factor</fullName>
    </submittedName>
</protein>
<dbReference type="SUPFAM" id="SSF88659">
    <property type="entry name" value="Sigma3 and sigma4 domains of RNA polymerase sigma factors"/>
    <property type="match status" value="2"/>
</dbReference>
<dbReference type="InterPro" id="IPR000943">
    <property type="entry name" value="RNA_pol_sigma70"/>
</dbReference>
<dbReference type="PANTHER" id="PTHR30603:SF47">
    <property type="entry name" value="RNA POLYMERASE SIGMA FACTOR SIGD, CHLOROPLASTIC"/>
    <property type="match status" value="1"/>
</dbReference>
<evidence type="ECO:0000313" key="7">
    <source>
        <dbReference type="Proteomes" id="UP000183447"/>
    </source>
</evidence>
<dbReference type="InterPro" id="IPR007627">
    <property type="entry name" value="RNA_pol_sigma70_r2"/>
</dbReference>
<dbReference type="PROSITE" id="PS00716">
    <property type="entry name" value="SIGMA70_2"/>
    <property type="match status" value="1"/>
</dbReference>
<keyword evidence="2" id="KW-0731">Sigma factor</keyword>
<evidence type="ECO:0000256" key="4">
    <source>
        <dbReference type="ARBA" id="ARBA00023163"/>
    </source>
</evidence>
<gene>
    <name evidence="6" type="ORF">SAMN02983003_0145</name>
</gene>
<dbReference type="EMBL" id="FPKU01000001">
    <property type="protein sequence ID" value="SFZ80807.1"/>
    <property type="molecule type" value="Genomic_DNA"/>
</dbReference>
<keyword evidence="4" id="KW-0804">Transcription</keyword>
<dbReference type="CDD" id="cd06171">
    <property type="entry name" value="Sigma70_r4"/>
    <property type="match status" value="1"/>
</dbReference>
<dbReference type="GO" id="GO:0006352">
    <property type="term" value="P:DNA-templated transcription initiation"/>
    <property type="evidence" value="ECO:0007669"/>
    <property type="project" value="InterPro"/>
</dbReference>
<name>A0A1K2HSD0_9HYPH</name>
<evidence type="ECO:0000313" key="6">
    <source>
        <dbReference type="EMBL" id="SFZ80807.1"/>
    </source>
</evidence>
<dbReference type="Pfam" id="PF04542">
    <property type="entry name" value="Sigma70_r2"/>
    <property type="match status" value="1"/>
</dbReference>
<keyword evidence="1" id="KW-0805">Transcription regulation</keyword>
<dbReference type="InterPro" id="IPR014284">
    <property type="entry name" value="RNA_pol_sigma-70_dom"/>
</dbReference>
<evidence type="ECO:0000259" key="5">
    <source>
        <dbReference type="PROSITE" id="PS00716"/>
    </source>
</evidence>